<dbReference type="Proteomes" id="UP001595735">
    <property type="component" value="Unassembled WGS sequence"/>
</dbReference>
<evidence type="ECO:0000313" key="1">
    <source>
        <dbReference type="EMBL" id="MFC3757162.1"/>
    </source>
</evidence>
<dbReference type="EMBL" id="JBHRYO010000002">
    <property type="protein sequence ID" value="MFC3757162.1"/>
    <property type="molecule type" value="Genomic_DNA"/>
</dbReference>
<gene>
    <name evidence="1" type="ORF">ACFONJ_14395</name>
</gene>
<accession>A0ABV7XX39</accession>
<dbReference type="RefSeq" id="WP_290298187.1">
    <property type="nucleotide sequence ID" value="NZ_JAUFQR010000001.1"/>
</dbReference>
<organism evidence="1 2">
    <name type="scientific">Chryseobacterium tructae</name>
    <dbReference type="NCBI Taxonomy" id="1037380"/>
    <lineage>
        <taxon>Bacteria</taxon>
        <taxon>Pseudomonadati</taxon>
        <taxon>Bacteroidota</taxon>
        <taxon>Flavobacteriia</taxon>
        <taxon>Flavobacteriales</taxon>
        <taxon>Weeksellaceae</taxon>
        <taxon>Chryseobacterium group</taxon>
        <taxon>Chryseobacterium</taxon>
    </lineage>
</organism>
<evidence type="ECO:0000313" key="2">
    <source>
        <dbReference type="Proteomes" id="UP001595735"/>
    </source>
</evidence>
<name>A0ABV7XX39_9FLAO</name>
<sequence length="242" mass="27743">MENCIGCLVPLQNVSGFFSDIEELADNTYVCNSCGLKAREVFIIMDIPHTGSLQKYSSFQIQELLAKGIWFEQFSYQLVEKYNILLSQNSAIKKLFNALLYDENIVHASNAVYDSNFGVLLATDRKLMFIGADAKINLPEIIDYSEIISIDLITSMNQIKITTTENIFNFSDVLNEPEKCLLETERQIDLTKDKKPTETQPIQNNNEPSLFDILERLGCFRQNSLITDEEFTEQKKKILERL</sequence>
<protein>
    <recommendedName>
        <fullName evidence="3">Short C-terminal domain-containing protein</fullName>
    </recommendedName>
</protein>
<evidence type="ECO:0008006" key="3">
    <source>
        <dbReference type="Google" id="ProtNLM"/>
    </source>
</evidence>
<proteinExistence type="predicted"/>
<reference evidence="2" key="1">
    <citation type="journal article" date="2019" name="Int. J. Syst. Evol. Microbiol.">
        <title>The Global Catalogue of Microorganisms (GCM) 10K type strain sequencing project: providing services to taxonomists for standard genome sequencing and annotation.</title>
        <authorList>
            <consortium name="The Broad Institute Genomics Platform"/>
            <consortium name="The Broad Institute Genome Sequencing Center for Infectious Disease"/>
            <person name="Wu L."/>
            <person name="Ma J."/>
        </authorList>
    </citation>
    <scope>NUCLEOTIDE SEQUENCE [LARGE SCALE GENOMIC DNA]</scope>
    <source>
        <strain evidence="2">CECT 7798</strain>
    </source>
</reference>
<keyword evidence="2" id="KW-1185">Reference proteome</keyword>
<comment type="caution">
    <text evidence="1">The sequence shown here is derived from an EMBL/GenBank/DDBJ whole genome shotgun (WGS) entry which is preliminary data.</text>
</comment>